<keyword evidence="2" id="KW-0378">Hydrolase</keyword>
<evidence type="ECO:0000256" key="1">
    <source>
        <dbReference type="ARBA" id="ARBA00010088"/>
    </source>
</evidence>
<dbReference type="Proteomes" id="UP001302812">
    <property type="component" value="Unassembled WGS sequence"/>
</dbReference>
<dbReference type="InterPro" id="IPR029058">
    <property type="entry name" value="AB_hydrolase_fold"/>
</dbReference>
<feature type="chain" id="PRO_5042868769" evidence="3">
    <location>
        <begin position="24"/>
        <end position="593"/>
    </location>
</feature>
<evidence type="ECO:0000256" key="3">
    <source>
        <dbReference type="SAM" id="SignalP"/>
    </source>
</evidence>
<dbReference type="InterPro" id="IPR013595">
    <property type="entry name" value="Pept_S33_TAP-like_C"/>
</dbReference>
<dbReference type="Pfam" id="PF00561">
    <property type="entry name" value="Abhydrolase_1"/>
    <property type="match status" value="1"/>
</dbReference>
<dbReference type="Pfam" id="PF08386">
    <property type="entry name" value="Abhydrolase_4"/>
    <property type="match status" value="1"/>
</dbReference>
<dbReference type="InterPro" id="IPR051601">
    <property type="entry name" value="Serine_prot/Carboxylest_S33"/>
</dbReference>
<name>A0AAN6QCW0_9PEZI</name>
<evidence type="ECO:0000259" key="5">
    <source>
        <dbReference type="Pfam" id="PF08386"/>
    </source>
</evidence>
<reference evidence="6" key="2">
    <citation type="submission" date="2023-05" db="EMBL/GenBank/DDBJ databases">
        <authorList>
            <consortium name="Lawrence Berkeley National Laboratory"/>
            <person name="Steindorff A."/>
            <person name="Hensen N."/>
            <person name="Bonometti L."/>
            <person name="Westerberg I."/>
            <person name="Brannstrom I.O."/>
            <person name="Guillou S."/>
            <person name="Cros-Aarteil S."/>
            <person name="Calhoun S."/>
            <person name="Haridas S."/>
            <person name="Kuo A."/>
            <person name="Mondo S."/>
            <person name="Pangilinan J."/>
            <person name="Riley R."/>
            <person name="Labutti K."/>
            <person name="Andreopoulos B."/>
            <person name="Lipzen A."/>
            <person name="Chen C."/>
            <person name="Yanf M."/>
            <person name="Daum C."/>
            <person name="Ng V."/>
            <person name="Clum A."/>
            <person name="Ohm R."/>
            <person name="Martin F."/>
            <person name="Silar P."/>
            <person name="Natvig D."/>
            <person name="Lalanne C."/>
            <person name="Gautier V."/>
            <person name="Ament-Velasquez S.L."/>
            <person name="Kruys A."/>
            <person name="Hutchinson M.I."/>
            <person name="Powell A.J."/>
            <person name="Barry K."/>
            <person name="Miller A.N."/>
            <person name="Grigoriev I.V."/>
            <person name="Debuchy R."/>
            <person name="Gladieux P."/>
            <person name="Thoren M.H."/>
            <person name="Johannesson H."/>
        </authorList>
    </citation>
    <scope>NUCLEOTIDE SEQUENCE</scope>
    <source>
        <strain evidence="6">CBS 508.74</strain>
    </source>
</reference>
<dbReference type="AlphaFoldDB" id="A0AAN6QCW0"/>
<gene>
    <name evidence="6" type="ORF">N656DRAFT_832733</name>
</gene>
<feature type="signal peptide" evidence="3">
    <location>
        <begin position="1"/>
        <end position="23"/>
    </location>
</feature>
<dbReference type="PANTHER" id="PTHR43248:SF25">
    <property type="entry name" value="AB HYDROLASE-1 DOMAIN-CONTAINING PROTEIN-RELATED"/>
    <property type="match status" value="1"/>
</dbReference>
<protein>
    <submittedName>
        <fullName evidence="6">Alpha/beta-hydrolase</fullName>
    </submittedName>
</protein>
<comment type="caution">
    <text evidence="6">The sequence shown here is derived from an EMBL/GenBank/DDBJ whole genome shotgun (WGS) entry which is preliminary data.</text>
</comment>
<dbReference type="SUPFAM" id="SSF53474">
    <property type="entry name" value="alpha/beta-Hydrolases"/>
    <property type="match status" value="1"/>
</dbReference>
<dbReference type="GO" id="GO:0016787">
    <property type="term" value="F:hydrolase activity"/>
    <property type="evidence" value="ECO:0007669"/>
    <property type="project" value="UniProtKB-KW"/>
</dbReference>
<sequence length="593" mass="63748">MIATSQQWALWSCALLLVSPTGAFLPPIHPRQLDPTTFNWSAITPTADLRYHPCFDSFKCARLRVPLDWSGTAQNLTSVTRKWRRDEDGGAYAAIAITVLPAVVPPTDPSYAGPILINPGGPGGAGTDMALAYGKALQQLVDTPGERHFDILGFDPRGTGKSTPSAMCYPSEFDRAIGALQLASFPSVSTEIGLMTQFEYLRGEGQLCKSNEGNGDIFRYMSTASVARDMLEIVERSAVLNGNGTRVGRRCAEKPRLQYIGFSYGTFLGNTFASMFPDRVGRMVVDGIVDADDYIAGIFSKNAVDAEKAIDVFYQTCFDAGELCPLRQTQDGSASDIRQRVDSFLRSIEESPISVVQNGGVNLITAFFVREMIRTALYNPIRVYETLAKTLAGILAGNYTGLFSPNTQEALCQQVPETSPPQTYTWAREATSGVICGDSYALAGDRNVSWARSLAARVIAQSPTTSDGWLRVALGCAGWDISPDYVFHGPFGSPAPGNKSAPAAPLLILSTEVDHATPLENAFTLSRFHKGSSVVVQEGIGHCALLSSTSNCTSGIVREYFRTGTVPANGTFCASDCRPEIPFKGCPGLPGSA</sequence>
<evidence type="ECO:0000313" key="6">
    <source>
        <dbReference type="EMBL" id="KAK4107838.1"/>
    </source>
</evidence>
<proteinExistence type="inferred from homology"/>
<keyword evidence="7" id="KW-1185">Reference proteome</keyword>
<reference evidence="6" key="1">
    <citation type="journal article" date="2023" name="Mol. Phylogenet. Evol.">
        <title>Genome-scale phylogeny and comparative genomics of the fungal order Sordariales.</title>
        <authorList>
            <person name="Hensen N."/>
            <person name="Bonometti L."/>
            <person name="Westerberg I."/>
            <person name="Brannstrom I.O."/>
            <person name="Guillou S."/>
            <person name="Cros-Aarteil S."/>
            <person name="Calhoun S."/>
            <person name="Haridas S."/>
            <person name="Kuo A."/>
            <person name="Mondo S."/>
            <person name="Pangilinan J."/>
            <person name="Riley R."/>
            <person name="LaButti K."/>
            <person name="Andreopoulos B."/>
            <person name="Lipzen A."/>
            <person name="Chen C."/>
            <person name="Yan M."/>
            <person name="Daum C."/>
            <person name="Ng V."/>
            <person name="Clum A."/>
            <person name="Steindorff A."/>
            <person name="Ohm R.A."/>
            <person name="Martin F."/>
            <person name="Silar P."/>
            <person name="Natvig D.O."/>
            <person name="Lalanne C."/>
            <person name="Gautier V."/>
            <person name="Ament-Velasquez S.L."/>
            <person name="Kruys A."/>
            <person name="Hutchinson M.I."/>
            <person name="Powell A.J."/>
            <person name="Barry K."/>
            <person name="Miller A.N."/>
            <person name="Grigoriev I.V."/>
            <person name="Debuchy R."/>
            <person name="Gladieux P."/>
            <person name="Hiltunen Thoren M."/>
            <person name="Johannesson H."/>
        </authorList>
    </citation>
    <scope>NUCLEOTIDE SEQUENCE</scope>
    <source>
        <strain evidence="6">CBS 508.74</strain>
    </source>
</reference>
<organism evidence="6 7">
    <name type="scientific">Canariomyces notabilis</name>
    <dbReference type="NCBI Taxonomy" id="2074819"/>
    <lineage>
        <taxon>Eukaryota</taxon>
        <taxon>Fungi</taxon>
        <taxon>Dikarya</taxon>
        <taxon>Ascomycota</taxon>
        <taxon>Pezizomycotina</taxon>
        <taxon>Sordariomycetes</taxon>
        <taxon>Sordariomycetidae</taxon>
        <taxon>Sordariales</taxon>
        <taxon>Chaetomiaceae</taxon>
        <taxon>Canariomyces</taxon>
    </lineage>
</organism>
<accession>A0AAN6QCW0</accession>
<dbReference type="InterPro" id="IPR000073">
    <property type="entry name" value="AB_hydrolase_1"/>
</dbReference>
<comment type="similarity">
    <text evidence="1">Belongs to the peptidase S33 family.</text>
</comment>
<dbReference type="EMBL" id="MU853368">
    <property type="protein sequence ID" value="KAK4107838.1"/>
    <property type="molecule type" value="Genomic_DNA"/>
</dbReference>
<evidence type="ECO:0000256" key="2">
    <source>
        <dbReference type="ARBA" id="ARBA00022801"/>
    </source>
</evidence>
<dbReference type="Gene3D" id="3.40.50.1820">
    <property type="entry name" value="alpha/beta hydrolase"/>
    <property type="match status" value="1"/>
</dbReference>
<dbReference type="GeneID" id="89942795"/>
<evidence type="ECO:0000313" key="7">
    <source>
        <dbReference type="Proteomes" id="UP001302812"/>
    </source>
</evidence>
<feature type="domain" description="AB hydrolase-1" evidence="4">
    <location>
        <begin position="114"/>
        <end position="291"/>
    </location>
</feature>
<feature type="domain" description="Peptidase S33 tripeptidyl aminopeptidase-like C-terminal" evidence="5">
    <location>
        <begin position="464"/>
        <end position="573"/>
    </location>
</feature>
<evidence type="ECO:0000259" key="4">
    <source>
        <dbReference type="Pfam" id="PF00561"/>
    </source>
</evidence>
<dbReference type="RefSeq" id="XP_064665408.1">
    <property type="nucleotide sequence ID" value="XM_064818669.1"/>
</dbReference>
<dbReference type="PANTHER" id="PTHR43248">
    <property type="entry name" value="2-SUCCINYL-6-HYDROXY-2,4-CYCLOHEXADIENE-1-CARBOXYLATE SYNTHASE"/>
    <property type="match status" value="1"/>
</dbReference>
<keyword evidence="3" id="KW-0732">Signal</keyword>